<dbReference type="AlphaFoldDB" id="A0A843W775"/>
<feature type="non-terminal residue" evidence="1">
    <location>
        <position position="1"/>
    </location>
</feature>
<gene>
    <name evidence="1" type="ORF">Taro_033516</name>
</gene>
<protein>
    <submittedName>
        <fullName evidence="1">Uncharacterized protein</fullName>
    </submittedName>
</protein>
<organism evidence="1 2">
    <name type="scientific">Colocasia esculenta</name>
    <name type="common">Wild taro</name>
    <name type="synonym">Arum esculentum</name>
    <dbReference type="NCBI Taxonomy" id="4460"/>
    <lineage>
        <taxon>Eukaryota</taxon>
        <taxon>Viridiplantae</taxon>
        <taxon>Streptophyta</taxon>
        <taxon>Embryophyta</taxon>
        <taxon>Tracheophyta</taxon>
        <taxon>Spermatophyta</taxon>
        <taxon>Magnoliopsida</taxon>
        <taxon>Liliopsida</taxon>
        <taxon>Araceae</taxon>
        <taxon>Aroideae</taxon>
        <taxon>Colocasieae</taxon>
        <taxon>Colocasia</taxon>
    </lineage>
</organism>
<proteinExistence type="predicted"/>
<dbReference type="EMBL" id="NMUH01002565">
    <property type="protein sequence ID" value="MQM00775.1"/>
    <property type="molecule type" value="Genomic_DNA"/>
</dbReference>
<dbReference type="Proteomes" id="UP000652761">
    <property type="component" value="Unassembled WGS sequence"/>
</dbReference>
<keyword evidence="2" id="KW-1185">Reference proteome</keyword>
<sequence>MADPRSCQEVPGPRGEAKRRRICGEEVSLKFFPEFFKLLTLEEENDQRFKSYGALSLTLRYLSLCSQ</sequence>
<name>A0A843W775_COLES</name>
<accession>A0A843W775</accession>
<reference evidence="1" key="1">
    <citation type="submission" date="2017-07" db="EMBL/GenBank/DDBJ databases">
        <title>Taro Niue Genome Assembly and Annotation.</title>
        <authorList>
            <person name="Atibalentja N."/>
            <person name="Keating K."/>
            <person name="Fields C.J."/>
        </authorList>
    </citation>
    <scope>NUCLEOTIDE SEQUENCE</scope>
    <source>
        <strain evidence="1">Niue_2</strain>
        <tissue evidence="1">Leaf</tissue>
    </source>
</reference>
<comment type="caution">
    <text evidence="1">The sequence shown here is derived from an EMBL/GenBank/DDBJ whole genome shotgun (WGS) entry which is preliminary data.</text>
</comment>
<evidence type="ECO:0000313" key="1">
    <source>
        <dbReference type="EMBL" id="MQM00775.1"/>
    </source>
</evidence>
<evidence type="ECO:0000313" key="2">
    <source>
        <dbReference type="Proteomes" id="UP000652761"/>
    </source>
</evidence>